<feature type="region of interest" description="Disordered" evidence="1">
    <location>
        <begin position="193"/>
        <end position="225"/>
    </location>
</feature>
<protein>
    <recommendedName>
        <fullName evidence="4">CCD97-like C-terminal domain-containing protein</fullName>
    </recommendedName>
</protein>
<comment type="caution">
    <text evidence="2">The sequence shown here is derived from an EMBL/GenBank/DDBJ whole genome shotgun (WGS) entry which is preliminary data.</text>
</comment>
<evidence type="ECO:0008006" key="4">
    <source>
        <dbReference type="Google" id="ProtNLM"/>
    </source>
</evidence>
<dbReference type="AlphaFoldDB" id="A0A8H2Y032"/>
<feature type="region of interest" description="Disordered" evidence="1">
    <location>
        <begin position="326"/>
        <end position="351"/>
    </location>
</feature>
<accession>A0A8H2Y032</accession>
<evidence type="ECO:0000313" key="3">
    <source>
        <dbReference type="Proteomes" id="UP000663841"/>
    </source>
</evidence>
<dbReference type="Proteomes" id="UP000663841">
    <property type="component" value="Unassembled WGS sequence"/>
</dbReference>
<organism evidence="2 3">
    <name type="scientific">Rhizoctonia solani</name>
    <dbReference type="NCBI Taxonomy" id="456999"/>
    <lineage>
        <taxon>Eukaryota</taxon>
        <taxon>Fungi</taxon>
        <taxon>Dikarya</taxon>
        <taxon>Basidiomycota</taxon>
        <taxon>Agaricomycotina</taxon>
        <taxon>Agaricomycetes</taxon>
        <taxon>Cantharellales</taxon>
        <taxon>Ceratobasidiaceae</taxon>
        <taxon>Rhizoctonia</taxon>
    </lineage>
</organism>
<name>A0A8H2Y032_9AGAM</name>
<reference evidence="2" key="1">
    <citation type="submission" date="2021-01" db="EMBL/GenBank/DDBJ databases">
        <authorList>
            <person name="Kaushik A."/>
        </authorList>
    </citation>
    <scope>NUCLEOTIDE SEQUENCE</scope>
    <source>
        <strain evidence="2">AG3-T5</strain>
    </source>
</reference>
<gene>
    <name evidence="2" type="ORF">RDB_LOCUS91790</name>
</gene>
<evidence type="ECO:0000256" key="1">
    <source>
        <dbReference type="SAM" id="MobiDB-lite"/>
    </source>
</evidence>
<evidence type="ECO:0000313" key="2">
    <source>
        <dbReference type="EMBL" id="CAE6439360.1"/>
    </source>
</evidence>
<feature type="compositionally biased region" description="Acidic residues" evidence="1">
    <location>
        <begin position="276"/>
        <end position="289"/>
    </location>
</feature>
<feature type="compositionally biased region" description="Basic and acidic residues" evidence="1">
    <location>
        <begin position="297"/>
        <end position="306"/>
    </location>
</feature>
<sequence>MNHANLAIDHVAPITPKLDFHPDIMSAVYKFDSGPILRYLALDPDYTPSPDDSPVEFLKRHMSQLPPHLLVLFNAHPGATPRARASVPAIRNRRCAYVATEPKLLDPDVLSKSDPGVWDLVNSERAQALTIRRPIGVDEDEAEADERDWASNQFQDGNKMHVGKIGELLAELEGERRRERERAVRRQALVARAREEETLQEEEESSDDEESAPAGPEQLRPDPAEEDIRRTIRERFIAGLLTIGELLAELEGERRRERERAVRRQALVARAREEETLQEEEESSDDEESAPAGPEQLRPDPAEEDIRRTIRERFIAGLLTNVDYDQVDWEERWDPDDGDNEERWFDEEEES</sequence>
<proteinExistence type="predicted"/>
<dbReference type="EMBL" id="CAJMWW010000092">
    <property type="protein sequence ID" value="CAE6439360.1"/>
    <property type="molecule type" value="Genomic_DNA"/>
</dbReference>
<feature type="compositionally biased region" description="Acidic residues" evidence="1">
    <location>
        <begin position="198"/>
        <end position="211"/>
    </location>
</feature>
<feature type="region of interest" description="Disordered" evidence="1">
    <location>
        <begin position="268"/>
        <end position="306"/>
    </location>
</feature>